<gene>
    <name evidence="3" type="ORF">HBH25_06030</name>
</gene>
<reference evidence="3 4" key="1">
    <citation type="submission" date="2020-03" db="EMBL/GenBank/DDBJ databases">
        <authorList>
            <person name="Wang L."/>
            <person name="He N."/>
            <person name="Li Y."/>
            <person name="Fang Y."/>
            <person name="Zhang F."/>
        </authorList>
    </citation>
    <scope>NUCLEOTIDE SEQUENCE [LARGE SCALE GENOMIC DNA]</scope>
    <source>
        <strain evidence="4">hsmgli-8</strain>
    </source>
</reference>
<evidence type="ECO:0000313" key="4">
    <source>
        <dbReference type="Proteomes" id="UP000746535"/>
    </source>
</evidence>
<dbReference type="PANTHER" id="PTHR31350">
    <property type="entry name" value="SI:DKEY-261L7.2"/>
    <property type="match status" value="1"/>
</dbReference>
<dbReference type="Proteomes" id="UP000746535">
    <property type="component" value="Unassembled WGS sequence"/>
</dbReference>
<sequence length="268" mass="30171">MNPRQACLECLNRQPPALLEAALWVAVEHDPTVEPGLWLGCVRDLAATIRARLPLLPVRELAQPLLRLLNALGYVQDEQRPLRPEAALFHKVLSRKRGQPLALGLLALELARRLDIPLAGVNFPGHFLLQVPGADHWLDPCGGRRLYPQDCRELLLRQYGPAQPLQAEHFALATPSQILQRLSRNLRHLHSGHDDYMAALSDAERVLALGPGTAADHLARASLYRRLDCPQAERFDIEHALLLTDDPVQRLHLTERLQQWPSTLPRLH</sequence>
<dbReference type="InterPro" id="IPR032698">
    <property type="entry name" value="SirB1_N"/>
</dbReference>
<protein>
    <submittedName>
        <fullName evidence="3">Tetratricopeptide repeat protein</fullName>
    </submittedName>
</protein>
<dbReference type="PANTHER" id="PTHR31350:SF21">
    <property type="entry name" value="F-BOX ONLY PROTEIN 21"/>
    <property type="match status" value="1"/>
</dbReference>
<dbReference type="EMBL" id="JAAVJI010000002">
    <property type="protein sequence ID" value="NJP00419.1"/>
    <property type="molecule type" value="Genomic_DNA"/>
</dbReference>
<name>A0ABX0YAR9_9PSED</name>
<evidence type="ECO:0000313" key="3">
    <source>
        <dbReference type="EMBL" id="NJP00419.1"/>
    </source>
</evidence>
<accession>A0ABX0YAR9</accession>
<comment type="caution">
    <text evidence="3">The sequence shown here is derived from an EMBL/GenBank/DDBJ whole genome shotgun (WGS) entry which is preliminary data.</text>
</comment>
<comment type="similarity">
    <text evidence="1">Belongs to the UPF0162 family.</text>
</comment>
<evidence type="ECO:0000256" key="1">
    <source>
        <dbReference type="ARBA" id="ARBA00007100"/>
    </source>
</evidence>
<dbReference type="RefSeq" id="WP_168082521.1">
    <property type="nucleotide sequence ID" value="NZ_JAAVJI010000002.1"/>
</dbReference>
<keyword evidence="4" id="KW-1185">Reference proteome</keyword>
<organism evidence="3 4">
    <name type="scientific">Pseudomonas quercus</name>
    <dbReference type="NCBI Taxonomy" id="2722792"/>
    <lineage>
        <taxon>Bacteria</taxon>
        <taxon>Pseudomonadati</taxon>
        <taxon>Pseudomonadota</taxon>
        <taxon>Gammaproteobacteria</taxon>
        <taxon>Pseudomonadales</taxon>
        <taxon>Pseudomonadaceae</taxon>
        <taxon>Pseudomonas</taxon>
    </lineage>
</organism>
<feature type="domain" description="Protein SirB1 N-terminal" evidence="2">
    <location>
        <begin position="43"/>
        <end position="183"/>
    </location>
</feature>
<evidence type="ECO:0000259" key="2">
    <source>
        <dbReference type="Pfam" id="PF13369"/>
    </source>
</evidence>
<proteinExistence type="inferred from homology"/>
<dbReference type="Pfam" id="PF13369">
    <property type="entry name" value="Transglut_core2"/>
    <property type="match status" value="1"/>
</dbReference>